<sequence length="64" mass="7263">MDTILIAVGIVLIIEGLPYFIIPEQVKEITKRIQEIPSSSLRLFGFTLMLAGLIVVYLARRYIL</sequence>
<evidence type="ECO:0000313" key="2">
    <source>
        <dbReference type="EMBL" id="OGL43747.1"/>
    </source>
</evidence>
<organism evidence="2 3">
    <name type="scientific">Candidatus Schekmanbacteria bacterium RBG_16_38_10</name>
    <dbReference type="NCBI Taxonomy" id="1817879"/>
    <lineage>
        <taxon>Bacteria</taxon>
        <taxon>Candidatus Schekmaniibacteriota</taxon>
    </lineage>
</organism>
<dbReference type="Pfam" id="PF09838">
    <property type="entry name" value="DUF2065"/>
    <property type="match status" value="1"/>
</dbReference>
<dbReference type="PANTHER" id="PTHR38602:SF1">
    <property type="entry name" value="INNER MEMBRANE PROTEIN"/>
    <property type="match status" value="1"/>
</dbReference>
<name>A0A1F7RS77_9BACT</name>
<evidence type="ECO:0000256" key="1">
    <source>
        <dbReference type="SAM" id="Phobius"/>
    </source>
</evidence>
<dbReference type="Proteomes" id="UP000178797">
    <property type="component" value="Unassembled WGS sequence"/>
</dbReference>
<dbReference type="PANTHER" id="PTHR38602">
    <property type="entry name" value="INNER MEMBRANE PROTEIN-RELATED"/>
    <property type="match status" value="1"/>
</dbReference>
<keyword evidence="1" id="KW-1133">Transmembrane helix</keyword>
<dbReference type="InterPro" id="IPR019201">
    <property type="entry name" value="DUF2065"/>
</dbReference>
<evidence type="ECO:0008006" key="4">
    <source>
        <dbReference type="Google" id="ProtNLM"/>
    </source>
</evidence>
<feature type="transmembrane region" description="Helical" evidence="1">
    <location>
        <begin position="43"/>
        <end position="63"/>
    </location>
</feature>
<keyword evidence="1" id="KW-0812">Transmembrane</keyword>
<evidence type="ECO:0000313" key="3">
    <source>
        <dbReference type="Proteomes" id="UP000178797"/>
    </source>
</evidence>
<reference evidence="2 3" key="1">
    <citation type="journal article" date="2016" name="Nat. Commun.">
        <title>Thousands of microbial genomes shed light on interconnected biogeochemical processes in an aquifer system.</title>
        <authorList>
            <person name="Anantharaman K."/>
            <person name="Brown C.T."/>
            <person name="Hug L.A."/>
            <person name="Sharon I."/>
            <person name="Castelle C.J."/>
            <person name="Probst A.J."/>
            <person name="Thomas B.C."/>
            <person name="Singh A."/>
            <person name="Wilkins M.J."/>
            <person name="Karaoz U."/>
            <person name="Brodie E.L."/>
            <person name="Williams K.H."/>
            <person name="Hubbard S.S."/>
            <person name="Banfield J.F."/>
        </authorList>
    </citation>
    <scope>NUCLEOTIDE SEQUENCE [LARGE SCALE GENOMIC DNA]</scope>
</reference>
<comment type="caution">
    <text evidence="2">The sequence shown here is derived from an EMBL/GenBank/DDBJ whole genome shotgun (WGS) entry which is preliminary data.</text>
</comment>
<keyword evidence="1" id="KW-0472">Membrane</keyword>
<accession>A0A1F7RS77</accession>
<gene>
    <name evidence="2" type="ORF">A2W05_05185</name>
</gene>
<proteinExistence type="predicted"/>
<feature type="transmembrane region" description="Helical" evidence="1">
    <location>
        <begin position="6"/>
        <end position="22"/>
    </location>
</feature>
<dbReference type="AlphaFoldDB" id="A0A1F7RS77"/>
<protein>
    <recommendedName>
        <fullName evidence="4">DUF2065 domain-containing protein</fullName>
    </recommendedName>
</protein>
<dbReference type="EMBL" id="MGDE01000210">
    <property type="protein sequence ID" value="OGL43747.1"/>
    <property type="molecule type" value="Genomic_DNA"/>
</dbReference>